<dbReference type="PANTHER" id="PTHR42916">
    <property type="entry name" value="2-SUCCINYL-5-ENOLPYRUVYL-6-HYDROXY-3-CYCLOHEXENE-1-CARBOXYLATE SYNTHASE"/>
    <property type="match status" value="1"/>
</dbReference>
<comment type="cofactor">
    <cofactor evidence="6">
        <name>Mg(2+)</name>
        <dbReference type="ChEBI" id="CHEBI:18420"/>
    </cofactor>
    <cofactor evidence="6">
        <name>Mn(2+)</name>
        <dbReference type="ChEBI" id="CHEBI:29035"/>
    </cofactor>
</comment>
<dbReference type="SUPFAM" id="SSF52518">
    <property type="entry name" value="Thiamin diphosphate-binding fold (THDP-binding)"/>
    <property type="match status" value="2"/>
</dbReference>
<dbReference type="CDD" id="cd07037">
    <property type="entry name" value="TPP_PYR_MenD"/>
    <property type="match status" value="1"/>
</dbReference>
<dbReference type="Gene3D" id="3.40.50.1220">
    <property type="entry name" value="TPP-binding domain"/>
    <property type="match status" value="1"/>
</dbReference>
<dbReference type="PANTHER" id="PTHR42916:SF1">
    <property type="entry name" value="PROTEIN PHYLLO, CHLOROPLASTIC"/>
    <property type="match status" value="1"/>
</dbReference>
<dbReference type="HAMAP" id="MF_01659">
    <property type="entry name" value="MenD"/>
    <property type="match status" value="1"/>
</dbReference>
<keyword evidence="1 6" id="KW-0808">Transferase</keyword>
<dbReference type="Gene3D" id="3.40.50.970">
    <property type="match status" value="2"/>
</dbReference>
<dbReference type="GO" id="GO:0030145">
    <property type="term" value="F:manganese ion binding"/>
    <property type="evidence" value="ECO:0007669"/>
    <property type="project" value="UniProtKB-UniRule"/>
</dbReference>
<proteinExistence type="inferred from homology"/>
<dbReference type="Proteomes" id="UP000065822">
    <property type="component" value="Chromosome"/>
</dbReference>
<evidence type="ECO:0000256" key="1">
    <source>
        <dbReference type="ARBA" id="ARBA00022679"/>
    </source>
</evidence>
<evidence type="ECO:0000259" key="8">
    <source>
        <dbReference type="Pfam" id="PF02776"/>
    </source>
</evidence>
<dbReference type="InterPro" id="IPR011766">
    <property type="entry name" value="TPP_enzyme_TPP-bd"/>
</dbReference>
<keyword evidence="4 6" id="KW-0786">Thiamine pyrophosphate</keyword>
<feature type="domain" description="Thiamine pyrophosphate enzyme N-terminal TPP-binding" evidence="8">
    <location>
        <begin position="8"/>
        <end position="116"/>
    </location>
</feature>
<keyword evidence="5 6" id="KW-0464">Manganese</keyword>
<dbReference type="EMBL" id="CP014227">
    <property type="protein sequence ID" value="AMD85495.1"/>
    <property type="molecule type" value="Genomic_DNA"/>
</dbReference>
<gene>
    <name evidence="6 11" type="primary">menD</name>
    <name evidence="10" type="ORF">AXF12_08195</name>
    <name evidence="11" type="ORF">SAMEA44541418_00045</name>
</gene>
<dbReference type="EC" id="2.2.1.9" evidence="6"/>
<reference evidence="11 13" key="2">
    <citation type="submission" date="2017-06" db="EMBL/GenBank/DDBJ databases">
        <authorList>
            <consortium name="Pathogen Informatics"/>
        </authorList>
    </citation>
    <scope>NUCLEOTIDE SEQUENCE [LARGE SCALE GENOMIC DNA]</scope>
    <source>
        <strain evidence="11 13">NCTC12947</strain>
    </source>
</reference>
<evidence type="ECO:0000256" key="6">
    <source>
        <dbReference type="HAMAP-Rule" id="MF_01659"/>
    </source>
</evidence>
<dbReference type="InterPro" id="IPR029061">
    <property type="entry name" value="THDP-binding"/>
</dbReference>
<dbReference type="InterPro" id="IPR004433">
    <property type="entry name" value="MenaQ_synth_MenD"/>
</dbReference>
<keyword evidence="6" id="KW-0474">Menaquinone biosynthesis</keyword>
<comment type="cofactor">
    <cofactor evidence="6">
        <name>thiamine diphosphate</name>
        <dbReference type="ChEBI" id="CHEBI:58937"/>
    </cofactor>
    <text evidence="6">Binds 1 thiamine pyrophosphate per subunit.</text>
</comment>
<dbReference type="GO" id="GO:0000287">
    <property type="term" value="F:magnesium ion binding"/>
    <property type="evidence" value="ECO:0007669"/>
    <property type="project" value="UniProtKB-UniRule"/>
</dbReference>
<dbReference type="AlphaFoldDB" id="A0AAX2GV15"/>
<evidence type="ECO:0000256" key="4">
    <source>
        <dbReference type="ARBA" id="ARBA00023052"/>
    </source>
</evidence>
<organism evidence="11 13">
    <name type="scientific">Capnocytophaga haemolytica</name>
    <dbReference type="NCBI Taxonomy" id="45243"/>
    <lineage>
        <taxon>Bacteria</taxon>
        <taxon>Pseudomonadati</taxon>
        <taxon>Bacteroidota</taxon>
        <taxon>Flavobacteriia</taxon>
        <taxon>Flavobacteriales</taxon>
        <taxon>Flavobacteriaceae</taxon>
        <taxon>Capnocytophaga</taxon>
    </lineage>
</organism>
<comment type="similarity">
    <text evidence="6">Belongs to the TPP enzyme family. MenD subfamily.</text>
</comment>
<feature type="domain" description="Menaquinone biosynthesis protein MenD middle" evidence="9">
    <location>
        <begin position="203"/>
        <end position="355"/>
    </location>
</feature>
<reference evidence="10 12" key="1">
    <citation type="submission" date="2016-02" db="EMBL/GenBank/DDBJ databases">
        <authorList>
            <person name="Holder M.E."/>
            <person name="Ajami N.J."/>
            <person name="Petrosino J.F."/>
        </authorList>
    </citation>
    <scope>NUCLEOTIDE SEQUENCE [LARGE SCALE GENOMIC DNA]</scope>
    <source>
        <strain evidence="10 12">CCUG 32990</strain>
    </source>
</reference>
<accession>A0AAX2GV15</accession>
<evidence type="ECO:0000313" key="11">
    <source>
        <dbReference type="EMBL" id="SNV01006.1"/>
    </source>
</evidence>
<evidence type="ECO:0000313" key="13">
    <source>
        <dbReference type="Proteomes" id="UP000215539"/>
    </source>
</evidence>
<comment type="pathway">
    <text evidence="6">Quinol/quinone metabolism; menaquinone biosynthesis.</text>
</comment>
<dbReference type="GO" id="GO:0030976">
    <property type="term" value="F:thiamine pyrophosphate binding"/>
    <property type="evidence" value="ECO:0007669"/>
    <property type="project" value="UniProtKB-UniRule"/>
</dbReference>
<keyword evidence="2 6" id="KW-0479">Metal-binding</keyword>
<evidence type="ECO:0000259" key="9">
    <source>
        <dbReference type="Pfam" id="PF16582"/>
    </source>
</evidence>
<dbReference type="EMBL" id="LT906449">
    <property type="protein sequence ID" value="SNV01006.1"/>
    <property type="molecule type" value="Genomic_DNA"/>
</dbReference>
<dbReference type="KEGG" id="chg:AXF12_08195"/>
<sequence>MRKPSIALARYITEACKAKGIRHIVLSPGSRNAPLTIGYTADPYFTCYSVVDERSAAFFALGIAQQIAAPVAVVCTSGSAVLNYHPAVAEAYYSNVPLVVISADRPTSKLDIGDGQTIRQVGVLSNHTTFDANLSDNEADARSNTYLLNRALNAAITESLPVHINAPFEEPLYETTTENVVFENIPPSPPTSYLSESHLEDFLTRWNAASRKMVLVGVLAPGSLEEKYVRMLAEDPSVLVLTETTSNLHHPQFVPYIDKLITAAHTPEMLSDLRPEILLTFGGMVVSKKIKQFLRESQPAAHYHIDLHKGYDTYFCLTHHFRSQVNAFFRAIAPRWQAVASDYQQKWLQLMGEVAAVQQSYLAEAPFSDFKALEIVLSSIPEGYNLQLANSSTVRYAQLLPSKSSWRVWCNRGTSGIDGSTSTAVGAAVANKKPTAIVTGDLSFFYDSNALWNNYIPNSFKMILLNNGGGGIFRILPGDKSDKNFEQFFETPHHLSAENFCATFGIRYQSANDLSSLKEKITSFFNESNKPTLLEIFTEREKNDKVLLNYFAVLKKFVLLRR</sequence>
<comment type="pathway">
    <text evidence="6">Quinol/quinone metabolism; 1,4-dihydroxy-2-naphthoate biosynthesis; 1,4-dihydroxy-2-naphthoate from chorismate: step 2/7.</text>
</comment>
<dbReference type="InterPro" id="IPR032264">
    <property type="entry name" value="MenD_middle"/>
</dbReference>
<dbReference type="NCBIfam" id="TIGR00173">
    <property type="entry name" value="menD"/>
    <property type="match status" value="1"/>
</dbReference>
<evidence type="ECO:0000256" key="5">
    <source>
        <dbReference type="ARBA" id="ARBA00023211"/>
    </source>
</evidence>
<dbReference type="GO" id="GO:0009234">
    <property type="term" value="P:menaquinone biosynthetic process"/>
    <property type="evidence" value="ECO:0007669"/>
    <property type="project" value="UniProtKB-UniRule"/>
</dbReference>
<evidence type="ECO:0000313" key="10">
    <source>
        <dbReference type="EMBL" id="AMD85495.1"/>
    </source>
</evidence>
<dbReference type="InterPro" id="IPR012001">
    <property type="entry name" value="Thiamin_PyroP_enz_TPP-bd_dom"/>
</dbReference>
<comment type="catalytic activity">
    <reaction evidence="6">
        <text>isochorismate + 2-oxoglutarate + H(+) = 5-enolpyruvoyl-6-hydroxy-2-succinyl-cyclohex-3-ene-1-carboxylate + CO2</text>
        <dbReference type="Rhea" id="RHEA:25593"/>
        <dbReference type="ChEBI" id="CHEBI:15378"/>
        <dbReference type="ChEBI" id="CHEBI:16526"/>
        <dbReference type="ChEBI" id="CHEBI:16810"/>
        <dbReference type="ChEBI" id="CHEBI:29780"/>
        <dbReference type="ChEBI" id="CHEBI:58818"/>
        <dbReference type="EC" id="2.2.1.9"/>
    </reaction>
</comment>
<dbReference type="Pfam" id="PF02776">
    <property type="entry name" value="TPP_enzyme_N"/>
    <property type="match status" value="1"/>
</dbReference>
<comment type="subunit">
    <text evidence="6">Homodimer.</text>
</comment>
<evidence type="ECO:0000313" key="12">
    <source>
        <dbReference type="Proteomes" id="UP000065822"/>
    </source>
</evidence>
<dbReference type="Proteomes" id="UP000215539">
    <property type="component" value="Chromosome 1"/>
</dbReference>
<feature type="domain" description="Thiamine pyrophosphate enzyme TPP-binding" evidence="7">
    <location>
        <begin position="396"/>
        <end position="536"/>
    </location>
</feature>
<evidence type="ECO:0000259" key="7">
    <source>
        <dbReference type="Pfam" id="PF02775"/>
    </source>
</evidence>
<dbReference type="CDD" id="cd02009">
    <property type="entry name" value="TPP_SHCHC_synthase"/>
    <property type="match status" value="1"/>
</dbReference>
<dbReference type="RefSeq" id="WP_066430133.1">
    <property type="nucleotide sequence ID" value="NZ_CP014227.1"/>
</dbReference>
<dbReference type="GO" id="GO:0070204">
    <property type="term" value="F:2-succinyl-5-enolpyruvyl-6-hydroxy-3-cyclohexene-1-carboxylic-acid synthase activity"/>
    <property type="evidence" value="ECO:0007669"/>
    <property type="project" value="UniProtKB-UniRule"/>
</dbReference>
<evidence type="ECO:0000256" key="2">
    <source>
        <dbReference type="ARBA" id="ARBA00022723"/>
    </source>
</evidence>
<keyword evidence="3 6" id="KW-0460">Magnesium</keyword>
<comment type="function">
    <text evidence="6">Catalyzes the thiamine diphosphate-dependent decarboxylation of 2-oxoglutarate and the subsequent addition of the resulting succinic semialdehyde-thiamine pyrophosphate anion to isochorismate to yield 2-succinyl-5-enolpyruvyl-6-hydroxy-3-cyclohexene-1-carboxylate (SEPHCHC).</text>
</comment>
<dbReference type="Pfam" id="PF02775">
    <property type="entry name" value="TPP_enzyme_C"/>
    <property type="match status" value="1"/>
</dbReference>
<protein>
    <recommendedName>
        <fullName evidence="6">2-succinyl-5-enolpyruvyl-6-hydroxy-3-cyclohexene-1-carboxylate synthase</fullName>
        <shortName evidence="6">SEPHCHC synthase</shortName>
        <ecNumber evidence="6">2.2.1.9</ecNumber>
    </recommendedName>
    <alternativeName>
        <fullName evidence="6">Menaquinone biosynthesis protein MenD</fullName>
    </alternativeName>
</protein>
<dbReference type="PIRSF" id="PIRSF004983">
    <property type="entry name" value="MenD"/>
    <property type="match status" value="1"/>
</dbReference>
<keyword evidence="12" id="KW-1185">Reference proteome</keyword>
<evidence type="ECO:0000256" key="3">
    <source>
        <dbReference type="ARBA" id="ARBA00022842"/>
    </source>
</evidence>
<name>A0AAX2GV15_9FLAO</name>
<dbReference type="Pfam" id="PF16582">
    <property type="entry name" value="TPP_enzyme_M_2"/>
    <property type="match status" value="1"/>
</dbReference>